<sequence length="213" mass="25096">MKKTYSIGEVSAKTGVTVRTLHYYDEIGLLKPDKDAKSRYRMYTDEDIFTLHKIISLKNLGMNLEQIRGILNKDRFDLNTKETLELEKRILSRKIKQMEKSIHVIDHILELLEEEGEIDSTILMSLVRSLQTEDEQKEWMKKYVDEQIVDSLFQAMQNEEKVKGMDKMFLQFAQKVKQLYGRPVNDIEVQTMIENYLESSLQLFGKEHVQSIQ</sequence>
<evidence type="ECO:0000313" key="4">
    <source>
        <dbReference type="EMBL" id="WAA10962.1"/>
    </source>
</evidence>
<dbReference type="CDD" id="cd01106">
    <property type="entry name" value="HTH_TipAL-Mta"/>
    <property type="match status" value="1"/>
</dbReference>
<dbReference type="SMART" id="SM00422">
    <property type="entry name" value="HTH_MERR"/>
    <property type="match status" value="1"/>
</dbReference>
<keyword evidence="5" id="KW-1185">Reference proteome</keyword>
<evidence type="ECO:0000259" key="3">
    <source>
        <dbReference type="PROSITE" id="PS50937"/>
    </source>
</evidence>
<evidence type="ECO:0000256" key="2">
    <source>
        <dbReference type="SAM" id="Coils"/>
    </source>
</evidence>
<feature type="domain" description="HTH merR-type" evidence="3">
    <location>
        <begin position="4"/>
        <end position="73"/>
    </location>
</feature>
<dbReference type="PROSITE" id="PS50937">
    <property type="entry name" value="HTH_MERR_2"/>
    <property type="match status" value="1"/>
</dbReference>
<dbReference type="PRINTS" id="PR00040">
    <property type="entry name" value="HTHMERR"/>
</dbReference>
<evidence type="ECO:0000313" key="5">
    <source>
        <dbReference type="Proteomes" id="UP001164718"/>
    </source>
</evidence>
<dbReference type="AlphaFoldDB" id="A0A9E8LWG8"/>
<reference evidence="4" key="1">
    <citation type="submission" date="2022-09" db="EMBL/GenBank/DDBJ databases">
        <title>Complete Genomes of Fervidibacillus albus and Fervidibacillus halotolerans isolated from tidal flat sediments.</title>
        <authorList>
            <person name="Kwon K.K."/>
            <person name="Yang S.-H."/>
            <person name="Park M.J."/>
            <person name="Oh H.-M."/>
        </authorList>
    </citation>
    <scope>NUCLEOTIDE SEQUENCE</scope>
    <source>
        <strain evidence="4">MEBiC13591</strain>
    </source>
</reference>
<proteinExistence type="predicted"/>
<dbReference type="InterPro" id="IPR009061">
    <property type="entry name" value="DNA-bd_dom_put_sf"/>
</dbReference>
<dbReference type="InterPro" id="IPR047057">
    <property type="entry name" value="MerR_fam"/>
</dbReference>
<name>A0A9E8LWG8_9BACI</name>
<dbReference type="PANTHER" id="PTHR30204">
    <property type="entry name" value="REDOX-CYCLING DRUG-SENSING TRANSCRIPTIONAL ACTIVATOR SOXR"/>
    <property type="match status" value="1"/>
</dbReference>
<dbReference type="Gene3D" id="6.10.250.360">
    <property type="match status" value="1"/>
</dbReference>
<protein>
    <submittedName>
        <fullName evidence="4">MerR family transcriptional regulator</fullName>
    </submittedName>
</protein>
<dbReference type="PROSITE" id="PS00552">
    <property type="entry name" value="HTH_MERR_1"/>
    <property type="match status" value="1"/>
</dbReference>
<keyword evidence="2" id="KW-0175">Coiled coil</keyword>
<organism evidence="4 5">
    <name type="scientific">Fervidibacillus albus</name>
    <dbReference type="NCBI Taxonomy" id="2980026"/>
    <lineage>
        <taxon>Bacteria</taxon>
        <taxon>Bacillati</taxon>
        <taxon>Bacillota</taxon>
        <taxon>Bacilli</taxon>
        <taxon>Bacillales</taxon>
        <taxon>Bacillaceae</taxon>
        <taxon>Fervidibacillus</taxon>
    </lineage>
</organism>
<keyword evidence="1" id="KW-0238">DNA-binding</keyword>
<gene>
    <name evidence="4" type="ORF">OE104_06520</name>
</gene>
<dbReference type="InterPro" id="IPR000551">
    <property type="entry name" value="MerR-type_HTH_dom"/>
</dbReference>
<feature type="coiled-coil region" evidence="2">
    <location>
        <begin position="81"/>
        <end position="115"/>
    </location>
</feature>
<dbReference type="Gene3D" id="1.10.1660.10">
    <property type="match status" value="1"/>
</dbReference>
<dbReference type="GO" id="GO:0003677">
    <property type="term" value="F:DNA binding"/>
    <property type="evidence" value="ECO:0007669"/>
    <property type="project" value="UniProtKB-KW"/>
</dbReference>
<dbReference type="PANTHER" id="PTHR30204:SF96">
    <property type="entry name" value="CHROMOSOME-ANCHORING PROTEIN RACA"/>
    <property type="match status" value="1"/>
</dbReference>
<dbReference type="KEGG" id="faf:OE104_06520"/>
<dbReference type="SUPFAM" id="SSF46955">
    <property type="entry name" value="Putative DNA-binding domain"/>
    <property type="match status" value="1"/>
</dbReference>
<dbReference type="RefSeq" id="WP_275418775.1">
    <property type="nucleotide sequence ID" value="NZ_CP106878.1"/>
</dbReference>
<dbReference type="Proteomes" id="UP001164718">
    <property type="component" value="Chromosome"/>
</dbReference>
<evidence type="ECO:0000256" key="1">
    <source>
        <dbReference type="ARBA" id="ARBA00023125"/>
    </source>
</evidence>
<accession>A0A9E8LWG8</accession>
<dbReference type="Pfam" id="PF13411">
    <property type="entry name" value="MerR_1"/>
    <property type="match status" value="1"/>
</dbReference>
<dbReference type="EMBL" id="CP106878">
    <property type="protein sequence ID" value="WAA10962.1"/>
    <property type="molecule type" value="Genomic_DNA"/>
</dbReference>
<dbReference type="GO" id="GO:0003700">
    <property type="term" value="F:DNA-binding transcription factor activity"/>
    <property type="evidence" value="ECO:0007669"/>
    <property type="project" value="InterPro"/>
</dbReference>